<organism evidence="2 3">
    <name type="scientific">Kitasatospora gansuensis</name>
    <dbReference type="NCBI Taxonomy" id="258050"/>
    <lineage>
        <taxon>Bacteria</taxon>
        <taxon>Bacillati</taxon>
        <taxon>Actinomycetota</taxon>
        <taxon>Actinomycetes</taxon>
        <taxon>Kitasatosporales</taxon>
        <taxon>Streptomycetaceae</taxon>
        <taxon>Kitasatospora</taxon>
    </lineage>
</organism>
<sequence length="212" mass="23488">MPELRRDQIFSRNPTHHIERGQTYREARLRDAVRPAVIQVQDFLPAGRVAVIDAWTGRWHRPVPVEALHPYPRTIVGRRRRSGWIFISPGDHLAEYLDSVLPGPDWVAHGWTGVRDHCFFAGSGTVTLWNPDDIARAITALAAIGWYADDITGSSGIPELSVRHLGAVGLCPVSLHHGGTLLRCARPRNHGGHHGDAGPDWSTLPPYLPEVP</sequence>
<accession>A0A7W7WKS6</accession>
<keyword evidence="3" id="KW-1185">Reference proteome</keyword>
<comment type="caution">
    <text evidence="2">The sequence shown here is derived from an EMBL/GenBank/DDBJ whole genome shotgun (WGS) entry which is preliminary data.</text>
</comment>
<protein>
    <submittedName>
        <fullName evidence="2">Uncharacterized protein</fullName>
    </submittedName>
</protein>
<gene>
    <name evidence="2" type="ORF">F4556_006251</name>
</gene>
<dbReference type="EMBL" id="JACHJR010000001">
    <property type="protein sequence ID" value="MBB4950716.1"/>
    <property type="molecule type" value="Genomic_DNA"/>
</dbReference>
<dbReference type="AlphaFoldDB" id="A0A7W7WKS6"/>
<dbReference type="Proteomes" id="UP000573327">
    <property type="component" value="Unassembled WGS sequence"/>
</dbReference>
<evidence type="ECO:0000313" key="3">
    <source>
        <dbReference type="Proteomes" id="UP000573327"/>
    </source>
</evidence>
<evidence type="ECO:0000313" key="2">
    <source>
        <dbReference type="EMBL" id="MBB4950716.1"/>
    </source>
</evidence>
<dbReference type="RefSeq" id="WP_184922134.1">
    <property type="nucleotide sequence ID" value="NZ_JACHJR010000001.1"/>
</dbReference>
<name>A0A7W7WKS6_9ACTN</name>
<proteinExistence type="predicted"/>
<reference evidence="2 3" key="1">
    <citation type="submission" date="2020-08" db="EMBL/GenBank/DDBJ databases">
        <title>Sequencing the genomes of 1000 actinobacteria strains.</title>
        <authorList>
            <person name="Klenk H.-P."/>
        </authorList>
    </citation>
    <scope>NUCLEOTIDE SEQUENCE [LARGE SCALE GENOMIC DNA]</scope>
    <source>
        <strain evidence="2 3">DSM 44786</strain>
    </source>
</reference>
<evidence type="ECO:0000256" key="1">
    <source>
        <dbReference type="SAM" id="MobiDB-lite"/>
    </source>
</evidence>
<feature type="region of interest" description="Disordered" evidence="1">
    <location>
        <begin position="192"/>
        <end position="212"/>
    </location>
</feature>